<evidence type="ECO:0000313" key="13">
    <source>
        <dbReference type="EMBL" id="SMO73096.1"/>
    </source>
</evidence>
<dbReference type="NCBIfam" id="NF008702">
    <property type="entry name" value="PRK11713.6-1"/>
    <property type="match status" value="1"/>
</dbReference>
<sequence>MHLFYEPHFLSNGYSLSPNESKHCIRVLRHKQGDIVRVMDGRGSVCTASITEANPKKCVLNIIDTQTTEPRSYSIHMAVAPTKNIERFEWFLEKATEIGIDNITPIICDHSERKVIKHERLEKVIVAAAKQSLKAYVPVLNKATRYKDFIVSLTESNNGFIAHCEDSSKELLKTAYTPNSNVLILIGPEGDFTKDEIKLALERGCRAISLGEERLRTETAALIACATVNIVNMM</sequence>
<keyword evidence="6 10" id="KW-0808">Transferase</keyword>
<gene>
    <name evidence="13" type="ORF">SAMN06265379_10648</name>
</gene>
<dbReference type="EMBL" id="FXTB01000006">
    <property type="protein sequence ID" value="SMO73096.1"/>
    <property type="molecule type" value="Genomic_DNA"/>
</dbReference>
<dbReference type="GO" id="GO:0070042">
    <property type="term" value="F:rRNA (uridine-N3-)-methyltransferase activity"/>
    <property type="evidence" value="ECO:0007669"/>
    <property type="project" value="TreeGrafter"/>
</dbReference>
<feature type="domain" description="Ribosomal RNA small subunit methyltransferase E methyltransferase" evidence="11">
    <location>
        <begin position="72"/>
        <end position="228"/>
    </location>
</feature>
<dbReference type="CDD" id="cd18084">
    <property type="entry name" value="RsmE-like"/>
    <property type="match status" value="1"/>
</dbReference>
<dbReference type="AlphaFoldDB" id="A0A521DN32"/>
<dbReference type="Gene3D" id="3.40.1280.10">
    <property type="match status" value="1"/>
</dbReference>
<evidence type="ECO:0000256" key="8">
    <source>
        <dbReference type="ARBA" id="ARBA00025699"/>
    </source>
</evidence>
<dbReference type="Gene3D" id="2.40.240.20">
    <property type="entry name" value="Hypothetical PUA domain-like, domain 1"/>
    <property type="match status" value="1"/>
</dbReference>
<dbReference type="SUPFAM" id="SSF75217">
    <property type="entry name" value="alpha/beta knot"/>
    <property type="match status" value="1"/>
</dbReference>
<reference evidence="13 14" key="1">
    <citation type="submission" date="2017-05" db="EMBL/GenBank/DDBJ databases">
        <authorList>
            <person name="Varghese N."/>
            <person name="Submissions S."/>
        </authorList>
    </citation>
    <scope>NUCLEOTIDE SEQUENCE [LARGE SCALE GENOMIC DNA]</scope>
    <source>
        <strain evidence="13 14">DSM 27040</strain>
    </source>
</reference>
<dbReference type="InterPro" id="IPR006700">
    <property type="entry name" value="RsmE"/>
</dbReference>
<dbReference type="GO" id="GO:0005737">
    <property type="term" value="C:cytoplasm"/>
    <property type="evidence" value="ECO:0007669"/>
    <property type="project" value="UniProtKB-SubCell"/>
</dbReference>
<dbReference type="OrthoDB" id="9815641at2"/>
<dbReference type="NCBIfam" id="TIGR00046">
    <property type="entry name" value="RsmE family RNA methyltransferase"/>
    <property type="match status" value="1"/>
</dbReference>
<organism evidence="13 14">
    <name type="scientific">Saccharicrinis carchari</name>
    <dbReference type="NCBI Taxonomy" id="1168039"/>
    <lineage>
        <taxon>Bacteria</taxon>
        <taxon>Pseudomonadati</taxon>
        <taxon>Bacteroidota</taxon>
        <taxon>Bacteroidia</taxon>
        <taxon>Marinilabiliales</taxon>
        <taxon>Marinilabiliaceae</taxon>
        <taxon>Saccharicrinis</taxon>
    </lineage>
</organism>
<dbReference type="InterPro" id="IPR029026">
    <property type="entry name" value="tRNA_m1G_MTases_N"/>
</dbReference>
<protein>
    <recommendedName>
        <fullName evidence="10">Ribosomal RNA small subunit methyltransferase E</fullName>
        <ecNumber evidence="10">2.1.1.193</ecNumber>
    </recommendedName>
</protein>
<proteinExistence type="inferred from homology"/>
<keyword evidence="14" id="KW-1185">Reference proteome</keyword>
<evidence type="ECO:0000256" key="3">
    <source>
        <dbReference type="ARBA" id="ARBA00022490"/>
    </source>
</evidence>
<comment type="function">
    <text evidence="8 10">Specifically methylates the N3 position of the uracil ring of uridine 1498 (m3U1498) in 16S rRNA. Acts on the fully assembled 30S ribosomal subunit.</text>
</comment>
<comment type="subcellular location">
    <subcellularLocation>
        <location evidence="1 10">Cytoplasm</location>
    </subcellularLocation>
</comment>
<dbReference type="RefSeq" id="WP_142533760.1">
    <property type="nucleotide sequence ID" value="NZ_FXTB01000006.1"/>
</dbReference>
<evidence type="ECO:0000256" key="9">
    <source>
        <dbReference type="ARBA" id="ARBA00047944"/>
    </source>
</evidence>
<dbReference type="EC" id="2.1.1.193" evidence="10"/>
<comment type="similarity">
    <text evidence="2 10">Belongs to the RNA methyltransferase RsmE family.</text>
</comment>
<evidence type="ECO:0000256" key="6">
    <source>
        <dbReference type="ARBA" id="ARBA00022679"/>
    </source>
</evidence>
<dbReference type="Pfam" id="PF20260">
    <property type="entry name" value="PUA_4"/>
    <property type="match status" value="1"/>
</dbReference>
<keyword evidence="5 10" id="KW-0489">Methyltransferase</keyword>
<keyword evidence="4 10" id="KW-0698">rRNA processing</keyword>
<feature type="domain" description="Ribosomal RNA small subunit methyltransferase E PUA-like" evidence="12">
    <location>
        <begin position="18"/>
        <end position="62"/>
    </location>
</feature>
<evidence type="ECO:0000259" key="12">
    <source>
        <dbReference type="Pfam" id="PF20260"/>
    </source>
</evidence>
<dbReference type="InterPro" id="IPR046887">
    <property type="entry name" value="RsmE_PUA-like"/>
</dbReference>
<keyword evidence="3 10" id="KW-0963">Cytoplasm</keyword>
<evidence type="ECO:0000256" key="1">
    <source>
        <dbReference type="ARBA" id="ARBA00004496"/>
    </source>
</evidence>
<dbReference type="InterPro" id="IPR046886">
    <property type="entry name" value="RsmE_MTase_dom"/>
</dbReference>
<comment type="catalytic activity">
    <reaction evidence="9 10">
        <text>uridine(1498) in 16S rRNA + S-adenosyl-L-methionine = N(3)-methyluridine(1498) in 16S rRNA + S-adenosyl-L-homocysteine + H(+)</text>
        <dbReference type="Rhea" id="RHEA:42920"/>
        <dbReference type="Rhea" id="RHEA-COMP:10283"/>
        <dbReference type="Rhea" id="RHEA-COMP:10284"/>
        <dbReference type="ChEBI" id="CHEBI:15378"/>
        <dbReference type="ChEBI" id="CHEBI:57856"/>
        <dbReference type="ChEBI" id="CHEBI:59789"/>
        <dbReference type="ChEBI" id="CHEBI:65315"/>
        <dbReference type="ChEBI" id="CHEBI:74502"/>
        <dbReference type="EC" id="2.1.1.193"/>
    </reaction>
</comment>
<evidence type="ECO:0000256" key="5">
    <source>
        <dbReference type="ARBA" id="ARBA00022603"/>
    </source>
</evidence>
<dbReference type="InterPro" id="IPR015947">
    <property type="entry name" value="PUA-like_sf"/>
</dbReference>
<name>A0A521DN32_SACCC</name>
<accession>A0A521DN32</accession>
<evidence type="ECO:0000256" key="10">
    <source>
        <dbReference type="PIRNR" id="PIRNR015601"/>
    </source>
</evidence>
<evidence type="ECO:0000313" key="14">
    <source>
        <dbReference type="Proteomes" id="UP000319040"/>
    </source>
</evidence>
<evidence type="ECO:0000259" key="11">
    <source>
        <dbReference type="Pfam" id="PF04452"/>
    </source>
</evidence>
<dbReference type="PANTHER" id="PTHR30027">
    <property type="entry name" value="RIBOSOMAL RNA SMALL SUBUNIT METHYLTRANSFERASE E"/>
    <property type="match status" value="1"/>
</dbReference>
<keyword evidence="7 10" id="KW-0949">S-adenosyl-L-methionine</keyword>
<dbReference type="GO" id="GO:0070475">
    <property type="term" value="P:rRNA base methylation"/>
    <property type="evidence" value="ECO:0007669"/>
    <property type="project" value="TreeGrafter"/>
</dbReference>
<dbReference type="PANTHER" id="PTHR30027:SF3">
    <property type="entry name" value="16S RRNA (URACIL(1498)-N(3))-METHYLTRANSFERASE"/>
    <property type="match status" value="1"/>
</dbReference>
<dbReference type="Pfam" id="PF04452">
    <property type="entry name" value="Methyltrans_RNA"/>
    <property type="match status" value="1"/>
</dbReference>
<dbReference type="PIRSF" id="PIRSF015601">
    <property type="entry name" value="MTase_slr0722"/>
    <property type="match status" value="1"/>
</dbReference>
<evidence type="ECO:0000256" key="2">
    <source>
        <dbReference type="ARBA" id="ARBA00005528"/>
    </source>
</evidence>
<dbReference type="InterPro" id="IPR029028">
    <property type="entry name" value="Alpha/beta_knot_MTases"/>
</dbReference>
<dbReference type="SUPFAM" id="SSF88697">
    <property type="entry name" value="PUA domain-like"/>
    <property type="match status" value="1"/>
</dbReference>
<evidence type="ECO:0000256" key="4">
    <source>
        <dbReference type="ARBA" id="ARBA00022552"/>
    </source>
</evidence>
<evidence type="ECO:0000256" key="7">
    <source>
        <dbReference type="ARBA" id="ARBA00022691"/>
    </source>
</evidence>
<dbReference type="Proteomes" id="UP000319040">
    <property type="component" value="Unassembled WGS sequence"/>
</dbReference>